<dbReference type="Proteomes" id="UP000318571">
    <property type="component" value="Chromosome 2"/>
</dbReference>
<evidence type="ECO:0000313" key="3">
    <source>
        <dbReference type="EMBL" id="TRY75850.1"/>
    </source>
</evidence>
<organism evidence="3 4">
    <name type="scientific">Tigriopus californicus</name>
    <name type="common">Marine copepod</name>
    <dbReference type="NCBI Taxonomy" id="6832"/>
    <lineage>
        <taxon>Eukaryota</taxon>
        <taxon>Metazoa</taxon>
        <taxon>Ecdysozoa</taxon>
        <taxon>Arthropoda</taxon>
        <taxon>Crustacea</taxon>
        <taxon>Multicrustacea</taxon>
        <taxon>Hexanauplia</taxon>
        <taxon>Copepoda</taxon>
        <taxon>Harpacticoida</taxon>
        <taxon>Harpacticidae</taxon>
        <taxon>Tigriopus</taxon>
    </lineage>
</organism>
<name>A0A553PDU2_TIGCA</name>
<feature type="signal peptide" evidence="2">
    <location>
        <begin position="1"/>
        <end position="24"/>
    </location>
</feature>
<accession>A0A553PDU2</accession>
<gene>
    <name evidence="3" type="ORF">TCAL_14023</name>
</gene>
<comment type="caution">
    <text evidence="3">The sequence shown here is derived from an EMBL/GenBank/DDBJ whole genome shotgun (WGS) entry which is preliminary data.</text>
</comment>
<proteinExistence type="predicted"/>
<sequence length="163" mass="17498">MNNREFILVKISLVLVLLIPPGELSPRPLSVDDEFSRVDFGPIARNDYDQGDTGDETLGGSNTAFGFADHQEDSFTSFGAPAASVSDYYGDDEDKRVAGPAYGGTAPNNYDYGSEGTDGIGPQDGGQYQDNLPHPGVDGQAYPNYEDDYLRVGAPSPSDPFDF</sequence>
<evidence type="ECO:0000313" key="4">
    <source>
        <dbReference type="Proteomes" id="UP000318571"/>
    </source>
</evidence>
<evidence type="ECO:0000256" key="2">
    <source>
        <dbReference type="SAM" id="SignalP"/>
    </source>
</evidence>
<dbReference type="EMBL" id="VCGU01000005">
    <property type="protein sequence ID" value="TRY75850.1"/>
    <property type="molecule type" value="Genomic_DNA"/>
</dbReference>
<keyword evidence="2" id="KW-0732">Signal</keyword>
<feature type="region of interest" description="Disordered" evidence="1">
    <location>
        <begin position="42"/>
        <end position="65"/>
    </location>
</feature>
<feature type="region of interest" description="Disordered" evidence="1">
    <location>
        <begin position="99"/>
        <end position="163"/>
    </location>
</feature>
<keyword evidence="4" id="KW-1185">Reference proteome</keyword>
<reference evidence="3 4" key="1">
    <citation type="journal article" date="2018" name="Nat. Ecol. Evol.">
        <title>Genomic signatures of mitonuclear coevolution across populations of Tigriopus californicus.</title>
        <authorList>
            <person name="Barreto F.S."/>
            <person name="Watson E.T."/>
            <person name="Lima T.G."/>
            <person name="Willett C.S."/>
            <person name="Edmands S."/>
            <person name="Li W."/>
            <person name="Burton R.S."/>
        </authorList>
    </citation>
    <scope>NUCLEOTIDE SEQUENCE [LARGE SCALE GENOMIC DNA]</scope>
    <source>
        <strain evidence="3 4">San Diego</strain>
    </source>
</reference>
<feature type="chain" id="PRO_5022151077" evidence="2">
    <location>
        <begin position="25"/>
        <end position="163"/>
    </location>
</feature>
<evidence type="ECO:0000256" key="1">
    <source>
        <dbReference type="SAM" id="MobiDB-lite"/>
    </source>
</evidence>
<protein>
    <submittedName>
        <fullName evidence="3">Uncharacterized protein</fullName>
    </submittedName>
</protein>
<dbReference type="AlphaFoldDB" id="A0A553PDU2"/>